<comment type="caution">
    <text evidence="1">The sequence shown here is derived from an EMBL/GenBank/DDBJ whole genome shotgun (WGS) entry which is preliminary data.</text>
</comment>
<dbReference type="AlphaFoldDB" id="X1GY11"/>
<feature type="non-terminal residue" evidence="1">
    <location>
        <position position="1"/>
    </location>
</feature>
<protein>
    <submittedName>
        <fullName evidence="1">Uncharacterized protein</fullName>
    </submittedName>
</protein>
<organism evidence="1">
    <name type="scientific">marine sediment metagenome</name>
    <dbReference type="NCBI Taxonomy" id="412755"/>
    <lineage>
        <taxon>unclassified sequences</taxon>
        <taxon>metagenomes</taxon>
        <taxon>ecological metagenomes</taxon>
    </lineage>
</organism>
<gene>
    <name evidence="1" type="ORF">S03H2_12322</name>
</gene>
<evidence type="ECO:0000313" key="1">
    <source>
        <dbReference type="EMBL" id="GAH46479.1"/>
    </source>
</evidence>
<proteinExistence type="predicted"/>
<reference evidence="1" key="1">
    <citation type="journal article" date="2014" name="Front. Microbiol.">
        <title>High frequency of phylogenetically diverse reductive dehalogenase-homologous genes in deep subseafloor sedimentary metagenomes.</title>
        <authorList>
            <person name="Kawai M."/>
            <person name="Futagami T."/>
            <person name="Toyoda A."/>
            <person name="Takaki Y."/>
            <person name="Nishi S."/>
            <person name="Hori S."/>
            <person name="Arai W."/>
            <person name="Tsubouchi T."/>
            <person name="Morono Y."/>
            <person name="Uchiyama I."/>
            <person name="Ito T."/>
            <person name="Fujiyama A."/>
            <person name="Inagaki F."/>
            <person name="Takami H."/>
        </authorList>
    </citation>
    <scope>NUCLEOTIDE SEQUENCE</scope>
    <source>
        <strain evidence="1">Expedition CK06-06</strain>
    </source>
</reference>
<dbReference type="EMBL" id="BARU01006273">
    <property type="protein sequence ID" value="GAH46479.1"/>
    <property type="molecule type" value="Genomic_DNA"/>
</dbReference>
<name>X1GY11_9ZZZZ</name>
<sequence length="62" mass="7672">QAQRWLKKVEYTYRYDSKEYIESIKNMTEYYAKEMTRLVLPFRGYKDKIRGVGPIYKKLDLR</sequence>
<accession>X1GY11</accession>